<reference evidence="2 3" key="1">
    <citation type="journal article" date="2022" name="Nat. Plants">
        <title>Genomes of leafy and leafless Platanthera orchids illuminate the evolution of mycoheterotrophy.</title>
        <authorList>
            <person name="Li M.H."/>
            <person name="Liu K.W."/>
            <person name="Li Z."/>
            <person name="Lu H.C."/>
            <person name="Ye Q.L."/>
            <person name="Zhang D."/>
            <person name="Wang J.Y."/>
            <person name="Li Y.F."/>
            <person name="Zhong Z.M."/>
            <person name="Liu X."/>
            <person name="Yu X."/>
            <person name="Liu D.K."/>
            <person name="Tu X.D."/>
            <person name="Liu B."/>
            <person name="Hao Y."/>
            <person name="Liao X.Y."/>
            <person name="Jiang Y.T."/>
            <person name="Sun W.H."/>
            <person name="Chen J."/>
            <person name="Chen Y.Q."/>
            <person name="Ai Y."/>
            <person name="Zhai J.W."/>
            <person name="Wu S.S."/>
            <person name="Zhou Z."/>
            <person name="Hsiao Y.Y."/>
            <person name="Wu W.L."/>
            <person name="Chen Y.Y."/>
            <person name="Lin Y.F."/>
            <person name="Hsu J.L."/>
            <person name="Li C.Y."/>
            <person name="Wang Z.W."/>
            <person name="Zhao X."/>
            <person name="Zhong W.Y."/>
            <person name="Ma X.K."/>
            <person name="Ma L."/>
            <person name="Huang J."/>
            <person name="Chen G.Z."/>
            <person name="Huang M.Z."/>
            <person name="Huang L."/>
            <person name="Peng D.H."/>
            <person name="Luo Y.B."/>
            <person name="Zou S.Q."/>
            <person name="Chen S.P."/>
            <person name="Lan S."/>
            <person name="Tsai W.C."/>
            <person name="Van de Peer Y."/>
            <person name="Liu Z.J."/>
        </authorList>
    </citation>
    <scope>NUCLEOTIDE SEQUENCE [LARGE SCALE GENOMIC DNA]</scope>
    <source>
        <strain evidence="2">Lor287</strain>
    </source>
</reference>
<feature type="compositionally biased region" description="Basic and acidic residues" evidence="1">
    <location>
        <begin position="14"/>
        <end position="28"/>
    </location>
</feature>
<dbReference type="AlphaFoldDB" id="A0AAP0B3H1"/>
<feature type="region of interest" description="Disordered" evidence="1">
    <location>
        <begin position="1"/>
        <end position="30"/>
    </location>
</feature>
<evidence type="ECO:0000256" key="1">
    <source>
        <dbReference type="SAM" id="MobiDB-lite"/>
    </source>
</evidence>
<evidence type="ECO:0000313" key="3">
    <source>
        <dbReference type="Proteomes" id="UP001418222"/>
    </source>
</evidence>
<dbReference type="EMBL" id="JBBWWQ010000016">
    <property type="protein sequence ID" value="KAK8926261.1"/>
    <property type="molecule type" value="Genomic_DNA"/>
</dbReference>
<keyword evidence="3" id="KW-1185">Reference proteome</keyword>
<organism evidence="2 3">
    <name type="scientific">Platanthera zijinensis</name>
    <dbReference type="NCBI Taxonomy" id="2320716"/>
    <lineage>
        <taxon>Eukaryota</taxon>
        <taxon>Viridiplantae</taxon>
        <taxon>Streptophyta</taxon>
        <taxon>Embryophyta</taxon>
        <taxon>Tracheophyta</taxon>
        <taxon>Spermatophyta</taxon>
        <taxon>Magnoliopsida</taxon>
        <taxon>Liliopsida</taxon>
        <taxon>Asparagales</taxon>
        <taxon>Orchidaceae</taxon>
        <taxon>Orchidoideae</taxon>
        <taxon>Orchideae</taxon>
        <taxon>Orchidinae</taxon>
        <taxon>Platanthera</taxon>
    </lineage>
</organism>
<comment type="caution">
    <text evidence="2">The sequence shown here is derived from an EMBL/GenBank/DDBJ whole genome shotgun (WGS) entry which is preliminary data.</text>
</comment>
<evidence type="ECO:0008006" key="4">
    <source>
        <dbReference type="Google" id="ProtNLM"/>
    </source>
</evidence>
<dbReference type="Gene3D" id="3.10.10.10">
    <property type="entry name" value="HIV Type 1 Reverse Transcriptase, subunit A, domain 1"/>
    <property type="match status" value="1"/>
</dbReference>
<dbReference type="InterPro" id="IPR053134">
    <property type="entry name" value="RNA-dir_DNA_polymerase"/>
</dbReference>
<dbReference type="PANTHER" id="PTHR24559">
    <property type="entry name" value="TRANSPOSON TY3-I GAG-POL POLYPROTEIN"/>
    <property type="match status" value="1"/>
</dbReference>
<protein>
    <recommendedName>
        <fullName evidence="4">Reverse transcriptase domain-containing protein</fullName>
    </recommendedName>
</protein>
<gene>
    <name evidence="2" type="ORF">KSP39_PZI018475</name>
</gene>
<evidence type="ECO:0000313" key="2">
    <source>
        <dbReference type="EMBL" id="KAK8926261.1"/>
    </source>
</evidence>
<dbReference type="PANTHER" id="PTHR24559:SF444">
    <property type="entry name" value="REVERSE TRANSCRIPTASE DOMAIN-CONTAINING PROTEIN"/>
    <property type="match status" value="1"/>
</dbReference>
<feature type="compositionally biased region" description="Acidic residues" evidence="1">
    <location>
        <begin position="1"/>
        <end position="13"/>
    </location>
</feature>
<dbReference type="Proteomes" id="UP001418222">
    <property type="component" value="Unassembled WGS sequence"/>
</dbReference>
<dbReference type="SUPFAM" id="SSF56672">
    <property type="entry name" value="DNA/RNA polymerases"/>
    <property type="match status" value="1"/>
</dbReference>
<name>A0AAP0B3H1_9ASPA</name>
<accession>A0AAP0B3H1</accession>
<proteinExistence type="predicted"/>
<dbReference type="InterPro" id="IPR043502">
    <property type="entry name" value="DNA/RNA_pol_sf"/>
</dbReference>
<sequence length="185" mass="21061">MEVEEAGGEEESGEKEKRAGREQSRMEPAEEVVEMEVFTKAGKAERVRVNGGLSLEDRARMRECIQKKVDVFAWSAADMSGIDADVACHRLNLDPKTHPIRQKMRIIATKLEEPIRKEIKKLLDAGFISEIQYPGWVSNVVMVKKGDVRWRMCVDFSLLNKSCLNDCYPCLGSTRWLIQPSTFLL</sequence>